<reference evidence="1 2" key="1">
    <citation type="submission" date="2018-02" db="EMBL/GenBank/DDBJ databases">
        <title>Draft genome of wild Prunus yedoensis var. nudiflora.</title>
        <authorList>
            <person name="Baek S."/>
            <person name="Kim J.-H."/>
            <person name="Choi K."/>
            <person name="Kim G.-B."/>
            <person name="Cho A."/>
            <person name="Jang H."/>
            <person name="Shin C.-H."/>
            <person name="Yu H.-J."/>
            <person name="Mun J.-H."/>
        </authorList>
    </citation>
    <scope>NUCLEOTIDE SEQUENCE [LARGE SCALE GENOMIC DNA]</scope>
    <source>
        <strain evidence="2">cv. Jeju island</strain>
        <tissue evidence="1">Leaf</tissue>
    </source>
</reference>
<sequence>MLYVETQSSEDLFCMASVCPIFQTLSNTPQVWQTISMAKYLDHPSWYHANLAGNVEALYGMRIATTTSHMEAAYLVGLLGMSEIGQSKKDALQFLCSLNQRNNIDMKGTRDALRRRLRRVLSVSRHIVDMFYHGKIKFNHCSACNNNKWCFVIEGWPTEAKINPAFWTCCNQCK</sequence>
<protein>
    <recommendedName>
        <fullName evidence="3">F-box protein</fullName>
    </recommendedName>
</protein>
<dbReference type="AlphaFoldDB" id="A0A314U917"/>
<keyword evidence="2" id="KW-1185">Reference proteome</keyword>
<gene>
    <name evidence="1" type="ORF">Pyn_30744</name>
</gene>
<dbReference type="EMBL" id="PJQY01003855">
    <property type="protein sequence ID" value="PQM33917.1"/>
    <property type="molecule type" value="Genomic_DNA"/>
</dbReference>
<name>A0A314U917_PRUYE</name>
<proteinExistence type="predicted"/>
<evidence type="ECO:0000313" key="1">
    <source>
        <dbReference type="EMBL" id="PQM33917.1"/>
    </source>
</evidence>
<accession>A0A314U917</accession>
<comment type="caution">
    <text evidence="1">The sequence shown here is derived from an EMBL/GenBank/DDBJ whole genome shotgun (WGS) entry which is preliminary data.</text>
</comment>
<organism evidence="1 2">
    <name type="scientific">Prunus yedoensis var. nudiflora</name>
    <dbReference type="NCBI Taxonomy" id="2094558"/>
    <lineage>
        <taxon>Eukaryota</taxon>
        <taxon>Viridiplantae</taxon>
        <taxon>Streptophyta</taxon>
        <taxon>Embryophyta</taxon>
        <taxon>Tracheophyta</taxon>
        <taxon>Spermatophyta</taxon>
        <taxon>Magnoliopsida</taxon>
        <taxon>eudicotyledons</taxon>
        <taxon>Gunneridae</taxon>
        <taxon>Pentapetalae</taxon>
        <taxon>rosids</taxon>
        <taxon>fabids</taxon>
        <taxon>Rosales</taxon>
        <taxon>Rosaceae</taxon>
        <taxon>Amygdaloideae</taxon>
        <taxon>Amygdaleae</taxon>
        <taxon>Prunus</taxon>
    </lineage>
</organism>
<dbReference type="Proteomes" id="UP000250321">
    <property type="component" value="Unassembled WGS sequence"/>
</dbReference>
<evidence type="ECO:0008006" key="3">
    <source>
        <dbReference type="Google" id="ProtNLM"/>
    </source>
</evidence>
<evidence type="ECO:0000313" key="2">
    <source>
        <dbReference type="Proteomes" id="UP000250321"/>
    </source>
</evidence>